<evidence type="ECO:0000256" key="4">
    <source>
        <dbReference type="SAM" id="SignalP"/>
    </source>
</evidence>
<dbReference type="eggNOG" id="ENOG5031EAK">
    <property type="taxonomic scope" value="Bacteria"/>
</dbReference>
<evidence type="ECO:0000313" key="6">
    <source>
        <dbReference type="EMBL" id="AGP30597.1"/>
    </source>
</evidence>
<dbReference type="STRING" id="1200352.A606_04740"/>
<name>S4XBV0_9CORY</name>
<feature type="region of interest" description="Disordered" evidence="3">
    <location>
        <begin position="169"/>
        <end position="209"/>
    </location>
</feature>
<feature type="domain" description="Low molecular weight antigen MTB12-like C-terminal" evidence="5">
    <location>
        <begin position="45"/>
        <end position="155"/>
    </location>
</feature>
<feature type="compositionally biased region" description="Acidic residues" evidence="3">
    <location>
        <begin position="175"/>
        <end position="191"/>
    </location>
</feature>
<evidence type="ECO:0000313" key="7">
    <source>
        <dbReference type="Proteomes" id="UP000014809"/>
    </source>
</evidence>
<accession>S4XBV0</accession>
<dbReference type="PROSITE" id="PS51257">
    <property type="entry name" value="PROKAR_LIPOPROTEIN"/>
    <property type="match status" value="1"/>
</dbReference>
<proteinExistence type="inferred from homology"/>
<evidence type="ECO:0000256" key="2">
    <source>
        <dbReference type="ARBA" id="ARBA00093774"/>
    </source>
</evidence>
<dbReference type="Proteomes" id="UP000014809">
    <property type="component" value="Chromosome"/>
</dbReference>
<dbReference type="InterPro" id="IPR058644">
    <property type="entry name" value="Mtb12-like_C"/>
</dbReference>
<feature type="compositionally biased region" description="Low complexity" evidence="3">
    <location>
        <begin position="192"/>
        <end position="209"/>
    </location>
</feature>
<dbReference type="AlphaFoldDB" id="S4XBV0"/>
<protein>
    <recommendedName>
        <fullName evidence="5">Low molecular weight antigen MTB12-like C-terminal domain-containing protein</fullName>
    </recommendedName>
</protein>
<dbReference type="PATRIC" id="fig|1200352.3.peg.960"/>
<keyword evidence="7" id="KW-1185">Reference proteome</keyword>
<dbReference type="RefSeq" id="WP_020440959.1">
    <property type="nucleotide sequence ID" value="NC_021663.1"/>
</dbReference>
<comment type="similarity">
    <text evidence="2">Belongs to the MTB12 family.</text>
</comment>
<reference evidence="6 7" key="1">
    <citation type="submission" date="2012-06" db="EMBL/GenBank/DDBJ databases">
        <title>Complete genome sequence of Corynebacterium terpenotabidum Y-11 (=DSM 44721).</title>
        <authorList>
            <person name="Ruckert C."/>
            <person name="Albersmeier A."/>
            <person name="Al-Dilaimi A."/>
            <person name="Szczepanowski R."/>
            <person name="Kalinowski J."/>
        </authorList>
    </citation>
    <scope>NUCLEOTIDE SEQUENCE [LARGE SCALE GENOMIC DNA]</scope>
    <source>
        <strain evidence="6 7">Y-11</strain>
    </source>
</reference>
<keyword evidence="1 4" id="KW-0732">Signal</keyword>
<dbReference type="KEGG" id="cter:A606_04740"/>
<gene>
    <name evidence="6" type="ORF">A606_04740</name>
</gene>
<dbReference type="EMBL" id="CP003696">
    <property type="protein sequence ID" value="AGP30597.1"/>
    <property type="molecule type" value="Genomic_DNA"/>
</dbReference>
<feature type="chain" id="PRO_5004525184" description="Low molecular weight antigen MTB12-like C-terminal domain-containing protein" evidence="4">
    <location>
        <begin position="24"/>
        <end position="209"/>
    </location>
</feature>
<dbReference type="HOGENOM" id="CLU_084151_0_0_11"/>
<evidence type="ECO:0000259" key="5">
    <source>
        <dbReference type="Pfam" id="PF26580"/>
    </source>
</evidence>
<sequence length="209" mass="21909">MKNSRSVRSLAVVAAVVAGLSLAACSSDDDDTAETTAAETTQAAALPTAVELNDILNRAVDPAIPSDQKIDTVQGGDQALELFDIMTQSKQDTGATFEVVDPVLPGILPDTANATVNFLLADRDPMPVSGVEFVRENGIWKLSREWACTLIQNVAPDQVPPLCTDANAALPAEETPVEEAPVEETPVEEAPVDPAAPVEEVPVEEVPAA</sequence>
<evidence type="ECO:0000256" key="3">
    <source>
        <dbReference type="SAM" id="MobiDB-lite"/>
    </source>
</evidence>
<feature type="signal peptide" evidence="4">
    <location>
        <begin position="1"/>
        <end position="23"/>
    </location>
</feature>
<dbReference type="Pfam" id="PF26580">
    <property type="entry name" value="Mtb12_C"/>
    <property type="match status" value="1"/>
</dbReference>
<organism evidence="6 7">
    <name type="scientific">Corynebacterium terpenotabidum Y-11</name>
    <dbReference type="NCBI Taxonomy" id="1200352"/>
    <lineage>
        <taxon>Bacteria</taxon>
        <taxon>Bacillati</taxon>
        <taxon>Actinomycetota</taxon>
        <taxon>Actinomycetes</taxon>
        <taxon>Mycobacteriales</taxon>
        <taxon>Corynebacteriaceae</taxon>
        <taxon>Corynebacterium</taxon>
    </lineage>
</organism>
<evidence type="ECO:0000256" key="1">
    <source>
        <dbReference type="ARBA" id="ARBA00022729"/>
    </source>
</evidence>